<reference evidence="1 2" key="1">
    <citation type="submission" date="2020-08" db="EMBL/GenBank/DDBJ databases">
        <title>Genome public.</title>
        <authorList>
            <person name="Liu C."/>
            <person name="Sun Q."/>
        </authorList>
    </citation>
    <scope>NUCLEOTIDE SEQUENCE [LARGE SCALE GENOMIC DNA]</scope>
    <source>
        <strain evidence="1 2">NSJ-27</strain>
    </source>
</reference>
<dbReference type="Proteomes" id="UP000649151">
    <property type="component" value="Unassembled WGS sequence"/>
</dbReference>
<accession>A0ABR7IRL7</accession>
<proteinExistence type="predicted"/>
<dbReference type="EMBL" id="JACOQK010000001">
    <property type="protein sequence ID" value="MBC5787777.1"/>
    <property type="molecule type" value="Genomic_DNA"/>
</dbReference>
<keyword evidence="2" id="KW-1185">Reference proteome</keyword>
<protein>
    <submittedName>
        <fullName evidence="1">Uncharacterized protein</fullName>
    </submittedName>
</protein>
<evidence type="ECO:0000313" key="1">
    <source>
        <dbReference type="EMBL" id="MBC5787777.1"/>
    </source>
</evidence>
<dbReference type="RefSeq" id="WP_186996595.1">
    <property type="nucleotide sequence ID" value="NZ_JACOQK010000001.1"/>
</dbReference>
<name>A0ABR7IRL7_9CLOT</name>
<sequence>MILNTLSKDDLYQSIAYIFNMDIEQIQHYIKENINNPRQINLQNLKKFCNCHELKTVDSIMIHHIAPRRDVDSIRKEGISTLPQVLTTENNLSKYLKGLGFKFTFKNNQIFMERYNKKVDIHKLSWDCCDRMILMRFGIGKASTYDFNVNGYLFVSKFLKDYCRGWLGSPEILKTLSICYKDYDIADGFVKNCKNNYLISFKVPITKIDIANYDSKISDSQKLEILIDYTLQALVYFESKEKDKLDNPIIMLKRDYNVPGTDIKKIWQLKEECGYMIPISIDDK</sequence>
<comment type="caution">
    <text evidence="1">The sequence shown here is derived from an EMBL/GenBank/DDBJ whole genome shotgun (WGS) entry which is preliminary data.</text>
</comment>
<organism evidence="1 2">
    <name type="scientific">Clostridium facile</name>
    <dbReference type="NCBI Taxonomy" id="2763035"/>
    <lineage>
        <taxon>Bacteria</taxon>
        <taxon>Bacillati</taxon>
        <taxon>Bacillota</taxon>
        <taxon>Clostridia</taxon>
        <taxon>Eubacteriales</taxon>
        <taxon>Clostridiaceae</taxon>
        <taxon>Clostridium</taxon>
    </lineage>
</organism>
<evidence type="ECO:0000313" key="2">
    <source>
        <dbReference type="Proteomes" id="UP000649151"/>
    </source>
</evidence>
<gene>
    <name evidence="1" type="ORF">H8Z77_07070</name>
</gene>